<dbReference type="PANTHER" id="PTHR14614">
    <property type="entry name" value="HEPATOCELLULAR CARCINOMA-ASSOCIATED ANTIGEN"/>
    <property type="match status" value="1"/>
</dbReference>
<evidence type="ECO:0000313" key="2">
    <source>
        <dbReference type="Proteomes" id="UP000765802"/>
    </source>
</evidence>
<dbReference type="InterPro" id="IPR019410">
    <property type="entry name" value="Methyltransf_16"/>
</dbReference>
<keyword evidence="2" id="KW-1185">Reference proteome</keyword>
<comment type="caution">
    <text evidence="1">The sequence shown here is derived from an EMBL/GenBank/DDBJ whole genome shotgun (WGS) entry which is preliminary data.</text>
</comment>
<dbReference type="RefSeq" id="WP_187255653.1">
    <property type="nucleotide sequence ID" value="NZ_JBHULF010000006.1"/>
</dbReference>
<evidence type="ECO:0000313" key="1">
    <source>
        <dbReference type="EMBL" id="MBC6490344.1"/>
    </source>
</evidence>
<sequence length="212" mass="24067">MKDLPGKTREFRFGDRVVKIQVPAQPEIREQFRQQVEKDAQTPFPYWAKIWPSAIALAGFIEANPEYVKDRRVLELAAGLALPSLVAADKAREVIASDYLAEALDYIRHSAILNRYTNCKIMLINWHAIPPETDPDLVIMSDVNYETGEFEQLIKVIHAFLEKHIKIILSTPQRLVAKEFIAALLPYCIYQETVMIEEEGNSTAVSILVLGT</sequence>
<accession>A0ABR7M740</accession>
<evidence type="ECO:0008006" key="3">
    <source>
        <dbReference type="Google" id="ProtNLM"/>
    </source>
</evidence>
<dbReference type="Gene3D" id="3.40.50.150">
    <property type="entry name" value="Vaccinia Virus protein VP39"/>
    <property type="match status" value="1"/>
</dbReference>
<reference evidence="1 2" key="1">
    <citation type="submission" date="2016-07" db="EMBL/GenBank/DDBJ databases">
        <title>Genome analysis of Flavihumibacter stibioxidans YS-17.</title>
        <authorList>
            <person name="Shi K."/>
            <person name="Han Y."/>
            <person name="Wang G."/>
        </authorList>
    </citation>
    <scope>NUCLEOTIDE SEQUENCE [LARGE SCALE GENOMIC DNA]</scope>
    <source>
        <strain evidence="1 2">YS-17</strain>
    </source>
</reference>
<name>A0ABR7M740_9BACT</name>
<dbReference type="EMBL" id="MBUA01000001">
    <property type="protein sequence ID" value="MBC6490344.1"/>
    <property type="molecule type" value="Genomic_DNA"/>
</dbReference>
<dbReference type="Proteomes" id="UP000765802">
    <property type="component" value="Unassembled WGS sequence"/>
</dbReference>
<dbReference type="SUPFAM" id="SSF53335">
    <property type="entry name" value="S-adenosyl-L-methionine-dependent methyltransferases"/>
    <property type="match status" value="1"/>
</dbReference>
<dbReference type="Pfam" id="PF10294">
    <property type="entry name" value="Methyltransf_16"/>
    <property type="match status" value="1"/>
</dbReference>
<dbReference type="InterPro" id="IPR029063">
    <property type="entry name" value="SAM-dependent_MTases_sf"/>
</dbReference>
<proteinExistence type="predicted"/>
<organism evidence="1 2">
    <name type="scientific">Flavihumibacter stibioxidans</name>
    <dbReference type="NCBI Taxonomy" id="1834163"/>
    <lineage>
        <taxon>Bacteria</taxon>
        <taxon>Pseudomonadati</taxon>
        <taxon>Bacteroidota</taxon>
        <taxon>Chitinophagia</taxon>
        <taxon>Chitinophagales</taxon>
        <taxon>Chitinophagaceae</taxon>
        <taxon>Flavihumibacter</taxon>
    </lineage>
</organism>
<protein>
    <recommendedName>
        <fullName evidence="3">Methyltransferase</fullName>
    </recommendedName>
</protein>
<gene>
    <name evidence="1" type="ORF">BC349_05175</name>
</gene>